<accession>A0ABN2XZC0</accession>
<evidence type="ECO:0000313" key="1">
    <source>
        <dbReference type="EMBL" id="GAA2118598.1"/>
    </source>
</evidence>
<dbReference type="RefSeq" id="WP_344289480.1">
    <property type="nucleotide sequence ID" value="NZ_BAAAPF010000042.1"/>
</dbReference>
<keyword evidence="2" id="KW-1185">Reference proteome</keyword>
<organism evidence="1 2">
    <name type="scientific">Streptomyces synnematoformans</name>
    <dbReference type="NCBI Taxonomy" id="415721"/>
    <lineage>
        <taxon>Bacteria</taxon>
        <taxon>Bacillati</taxon>
        <taxon>Actinomycetota</taxon>
        <taxon>Actinomycetes</taxon>
        <taxon>Kitasatosporales</taxon>
        <taxon>Streptomycetaceae</taxon>
        <taxon>Streptomyces</taxon>
    </lineage>
</organism>
<sequence length="118" mass="12709">MTQLITDAMEQLADSLRTALPKRRIVTDPRNVTAPCVLVNPPTIQDPQTLCGGFRYQFEVLVIGLAGAGAELPVLAELLAEVLDVLPVTLAEPVPVEIGPASGTDPNQAYRLTTNWME</sequence>
<gene>
    <name evidence="1" type="ORF">GCM10009802_20310</name>
</gene>
<name>A0ABN2XZC0_9ACTN</name>
<dbReference type="EMBL" id="BAAAPF010000042">
    <property type="protein sequence ID" value="GAA2118598.1"/>
    <property type="molecule type" value="Genomic_DNA"/>
</dbReference>
<reference evidence="1 2" key="1">
    <citation type="journal article" date="2019" name="Int. J. Syst. Evol. Microbiol.">
        <title>The Global Catalogue of Microorganisms (GCM) 10K type strain sequencing project: providing services to taxonomists for standard genome sequencing and annotation.</title>
        <authorList>
            <consortium name="The Broad Institute Genomics Platform"/>
            <consortium name="The Broad Institute Genome Sequencing Center for Infectious Disease"/>
            <person name="Wu L."/>
            <person name="Ma J."/>
        </authorList>
    </citation>
    <scope>NUCLEOTIDE SEQUENCE [LARGE SCALE GENOMIC DNA]</scope>
    <source>
        <strain evidence="1 2">JCM 15481</strain>
    </source>
</reference>
<dbReference type="Proteomes" id="UP001500443">
    <property type="component" value="Unassembled WGS sequence"/>
</dbReference>
<protein>
    <submittedName>
        <fullName evidence="1">Uncharacterized protein</fullName>
    </submittedName>
</protein>
<comment type="caution">
    <text evidence="1">The sequence shown here is derived from an EMBL/GenBank/DDBJ whole genome shotgun (WGS) entry which is preliminary data.</text>
</comment>
<proteinExistence type="predicted"/>
<evidence type="ECO:0000313" key="2">
    <source>
        <dbReference type="Proteomes" id="UP001500443"/>
    </source>
</evidence>